<feature type="coiled-coil region" evidence="1">
    <location>
        <begin position="80"/>
        <end position="111"/>
    </location>
</feature>
<evidence type="ECO:0000313" key="4">
    <source>
        <dbReference type="Proteomes" id="UP000243535"/>
    </source>
</evidence>
<feature type="coiled-coil region" evidence="1">
    <location>
        <begin position="283"/>
        <end position="332"/>
    </location>
</feature>
<dbReference type="EMBL" id="CYHA01000004">
    <property type="protein sequence ID" value="CUA84634.1"/>
    <property type="molecule type" value="Genomic_DNA"/>
</dbReference>
<keyword evidence="4" id="KW-1185">Reference proteome</keyword>
<feature type="domain" description="KfrA N-terminal DNA-binding" evidence="2">
    <location>
        <begin position="7"/>
        <end position="115"/>
    </location>
</feature>
<proteinExistence type="predicted"/>
<keyword evidence="3" id="KW-0238">DNA-binding</keyword>
<gene>
    <name evidence="3" type="ORF">Ga0061063_2145</name>
</gene>
<reference evidence="4" key="1">
    <citation type="submission" date="2015-08" db="EMBL/GenBank/DDBJ databases">
        <authorList>
            <person name="Varghese N."/>
        </authorList>
    </citation>
    <scope>NUCLEOTIDE SEQUENCE [LARGE SCALE GENOMIC DNA]</scope>
    <source>
        <strain evidence="4">DSM 17901</strain>
    </source>
</reference>
<organism evidence="3 4">
    <name type="scientific">Gulbenkiania indica</name>
    <dbReference type="NCBI Taxonomy" id="375574"/>
    <lineage>
        <taxon>Bacteria</taxon>
        <taxon>Pseudomonadati</taxon>
        <taxon>Pseudomonadota</taxon>
        <taxon>Betaproteobacteria</taxon>
        <taxon>Neisseriales</taxon>
        <taxon>Chromobacteriaceae</taxon>
        <taxon>Gulbenkiania</taxon>
    </lineage>
</organism>
<dbReference type="AlphaFoldDB" id="A0A0K6H1M3"/>
<dbReference type="Proteomes" id="UP000243535">
    <property type="component" value="Unassembled WGS sequence"/>
</dbReference>
<dbReference type="Pfam" id="PF11740">
    <property type="entry name" value="KfrA_N"/>
    <property type="match status" value="1"/>
</dbReference>
<name>A0A0K6H1M3_9NEIS</name>
<evidence type="ECO:0000259" key="2">
    <source>
        <dbReference type="Pfam" id="PF11740"/>
    </source>
</evidence>
<feature type="coiled-coil region" evidence="1">
    <location>
        <begin position="140"/>
        <end position="192"/>
    </location>
</feature>
<protein>
    <submittedName>
        <fullName evidence="3">Plasmid replication region DNA-binding N-term</fullName>
    </submittedName>
</protein>
<sequence>MASDIYARIRAAAAELAAAGIWPTVTEVRSRLGSGSNTTINATLKEWRQEFLARMALTAKRPDWPQGLAAAFDTVWQQACHEAESNLEQARAEARAEAETLGVALKDAQAREIELVHRNDALASSLAESEAQRAQMAATLAEREELLARQGRDLEEARRTLAELAAREAAQRQEHQERLAEAEARAEMQLAAEREAGRKREELAYERLEGVRVRLYEQVEEERKLMKQSLTSMERQMARTKAEAETLEASLRSALSDKDRALGAANAEADGLRRQLEEGRTHQDALEQTHRQMQTQLLALQSELALLAARHQAALELKAERLRDSLAGLAEKEGGLDARLRAVLLGLVDDIMKP</sequence>
<dbReference type="InterPro" id="IPR021104">
    <property type="entry name" value="KfrA_DNA-bd_N"/>
</dbReference>
<accession>A0A0K6H1M3</accession>
<feature type="coiled-coil region" evidence="1">
    <location>
        <begin position="216"/>
        <end position="257"/>
    </location>
</feature>
<evidence type="ECO:0000313" key="3">
    <source>
        <dbReference type="EMBL" id="CUA84634.1"/>
    </source>
</evidence>
<dbReference type="STRING" id="375574.GCA_001418035_01933"/>
<keyword evidence="1" id="KW-0175">Coiled coil</keyword>
<evidence type="ECO:0000256" key="1">
    <source>
        <dbReference type="SAM" id="Coils"/>
    </source>
</evidence>
<dbReference type="GO" id="GO:0003677">
    <property type="term" value="F:DNA binding"/>
    <property type="evidence" value="ECO:0007669"/>
    <property type="project" value="UniProtKB-KW"/>
</dbReference>
<dbReference type="RefSeq" id="WP_055434121.1">
    <property type="nucleotide sequence ID" value="NZ_CYHA01000004.1"/>
</dbReference>
<dbReference type="OrthoDB" id="583532at2"/>